<dbReference type="InterPro" id="IPR036345">
    <property type="entry name" value="ExoRNase_PH_dom2_sf"/>
</dbReference>
<dbReference type="InterPro" id="IPR050590">
    <property type="entry name" value="Exosome_comp_Rrp42_subfam"/>
</dbReference>
<evidence type="ECO:0000256" key="4">
    <source>
        <dbReference type="ARBA" id="ARBA00022490"/>
    </source>
</evidence>
<gene>
    <name evidence="11" type="ORF">FA09DRAFT_360910</name>
</gene>
<comment type="subcellular location">
    <subcellularLocation>
        <location evidence="2">Cytoplasm</location>
    </subcellularLocation>
    <subcellularLocation>
        <location evidence="1">Nucleus</location>
    </subcellularLocation>
</comment>
<keyword evidence="6" id="KW-0539">Nucleus</keyword>
<dbReference type="InterPro" id="IPR027408">
    <property type="entry name" value="PNPase/RNase_PH_dom_sf"/>
</dbReference>
<dbReference type="GO" id="GO:0071028">
    <property type="term" value="P:nuclear mRNA surveillance"/>
    <property type="evidence" value="ECO:0007669"/>
    <property type="project" value="TreeGrafter"/>
</dbReference>
<dbReference type="GO" id="GO:0000177">
    <property type="term" value="C:cytoplasmic exosome (RNase complex)"/>
    <property type="evidence" value="ECO:0007669"/>
    <property type="project" value="TreeGrafter"/>
</dbReference>
<dbReference type="GO" id="GO:0000467">
    <property type="term" value="P:exonucleolytic trimming to generate mature 3'-end of 5.8S rRNA from tricistronic rRNA transcript (SSU-rRNA, 5.8S rRNA, LSU-rRNA)"/>
    <property type="evidence" value="ECO:0007669"/>
    <property type="project" value="TreeGrafter"/>
</dbReference>
<evidence type="ECO:0000256" key="7">
    <source>
        <dbReference type="SAM" id="Coils"/>
    </source>
</evidence>
<keyword evidence="11" id="KW-0540">Nuclease</keyword>
<dbReference type="InterPro" id="IPR020568">
    <property type="entry name" value="Ribosomal_Su5_D2-typ_SF"/>
</dbReference>
<accession>A0A316Z735</accession>
<dbReference type="GO" id="GO:0035925">
    <property type="term" value="F:mRNA 3'-UTR AU-rich region binding"/>
    <property type="evidence" value="ECO:0007669"/>
    <property type="project" value="TreeGrafter"/>
</dbReference>
<dbReference type="GO" id="GO:0034476">
    <property type="term" value="P:U5 snRNA 3'-end processing"/>
    <property type="evidence" value="ECO:0007669"/>
    <property type="project" value="TreeGrafter"/>
</dbReference>
<protein>
    <submittedName>
        <fullName evidence="11">Putative RRP45-exosome complex exonuclease</fullName>
    </submittedName>
</protein>
<keyword evidence="11" id="KW-0269">Exonuclease</keyword>
<sequence>MAPGVPLEASLTEAAFLLGALRAKLRPDGRSLLEPLPLSISLGATPGSATVRLGDALVLAHTHAELVAPRPERPYEGFVDVRAEVQPIAGPQFERGRAGEEEVRFERGIDRAIRRSEAIDREALCVVAGQKVWSVTLNVHLLSSGGPLASLDCAVLASLLSLRHFRRPDATVEGGPAPRPRRGPAAAAAPPIAHADRARVVLHDPDERAAVPLALHHTPLSVSLAVFELDAEGSAGGSGGSDSEAILLDATPLEAAQASASVNVVCTPQGEVCAVDKAGGSPLSADTLERAVDIARRRVRELAKIVEEELERDAKLRAVEVPQ</sequence>
<name>A0A316Z735_9BASI</name>
<dbReference type="EMBL" id="KZ819294">
    <property type="protein sequence ID" value="PWN97580.1"/>
    <property type="molecule type" value="Genomic_DNA"/>
</dbReference>
<feature type="coiled-coil region" evidence="7">
    <location>
        <begin position="285"/>
        <end position="312"/>
    </location>
</feature>
<dbReference type="GO" id="GO:0004527">
    <property type="term" value="F:exonuclease activity"/>
    <property type="evidence" value="ECO:0007669"/>
    <property type="project" value="UniProtKB-KW"/>
</dbReference>
<keyword evidence="11" id="KW-0378">Hydrolase</keyword>
<dbReference type="GO" id="GO:0000176">
    <property type="term" value="C:nuclear exosome (RNase complex)"/>
    <property type="evidence" value="ECO:0007669"/>
    <property type="project" value="TreeGrafter"/>
</dbReference>
<comment type="similarity">
    <text evidence="3">Belongs to the RNase PH family.</text>
</comment>
<evidence type="ECO:0000259" key="9">
    <source>
        <dbReference type="Pfam" id="PF01138"/>
    </source>
</evidence>
<keyword evidence="4" id="KW-0963">Cytoplasm</keyword>
<dbReference type="GO" id="GO:0016075">
    <property type="term" value="P:rRNA catabolic process"/>
    <property type="evidence" value="ECO:0007669"/>
    <property type="project" value="TreeGrafter"/>
</dbReference>
<evidence type="ECO:0000256" key="1">
    <source>
        <dbReference type="ARBA" id="ARBA00004123"/>
    </source>
</evidence>
<dbReference type="STRING" id="58919.A0A316Z735"/>
<dbReference type="Gene3D" id="3.30.230.70">
    <property type="entry name" value="GHMP Kinase, N-terminal domain"/>
    <property type="match status" value="1"/>
</dbReference>
<dbReference type="PANTHER" id="PTHR11097:SF14">
    <property type="entry name" value="EXOSOME COMPLEX COMPONENT RRP45"/>
    <property type="match status" value="1"/>
</dbReference>
<dbReference type="Pfam" id="PF01138">
    <property type="entry name" value="RNase_PH"/>
    <property type="match status" value="1"/>
</dbReference>
<feature type="domain" description="Exoribonuclease phosphorolytic" evidence="9">
    <location>
        <begin position="38"/>
        <end position="168"/>
    </location>
</feature>
<dbReference type="GeneID" id="37272833"/>
<dbReference type="InterPro" id="IPR033100">
    <property type="entry name" value="Rrp45"/>
</dbReference>
<evidence type="ECO:0000313" key="11">
    <source>
        <dbReference type="EMBL" id="PWN97580.1"/>
    </source>
</evidence>
<dbReference type="GO" id="GO:0034475">
    <property type="term" value="P:U4 snRNA 3'-end processing"/>
    <property type="evidence" value="ECO:0007669"/>
    <property type="project" value="TreeGrafter"/>
</dbReference>
<proteinExistence type="inferred from homology"/>
<dbReference type="PANTHER" id="PTHR11097">
    <property type="entry name" value="EXOSOME COMPLEX EXONUCLEASE RIBOSOMAL RNA PROCESSING PROTEIN"/>
    <property type="match status" value="1"/>
</dbReference>
<evidence type="ECO:0000259" key="10">
    <source>
        <dbReference type="Pfam" id="PF03725"/>
    </source>
</evidence>
<keyword evidence="5" id="KW-0694">RNA-binding</keyword>
<dbReference type="OrthoDB" id="10264038at2759"/>
<evidence type="ECO:0000256" key="2">
    <source>
        <dbReference type="ARBA" id="ARBA00004496"/>
    </source>
</evidence>
<dbReference type="CDD" id="cd11368">
    <property type="entry name" value="RNase_PH_RRP45"/>
    <property type="match status" value="1"/>
</dbReference>
<dbReference type="Pfam" id="PF03725">
    <property type="entry name" value="RNase_PH_C"/>
    <property type="match status" value="1"/>
</dbReference>
<dbReference type="AlphaFoldDB" id="A0A316Z735"/>
<evidence type="ECO:0000256" key="8">
    <source>
        <dbReference type="SAM" id="MobiDB-lite"/>
    </source>
</evidence>
<dbReference type="GO" id="GO:0034473">
    <property type="term" value="P:U1 snRNA 3'-end processing"/>
    <property type="evidence" value="ECO:0007669"/>
    <property type="project" value="TreeGrafter"/>
</dbReference>
<feature type="region of interest" description="Disordered" evidence="8">
    <location>
        <begin position="169"/>
        <end position="190"/>
    </location>
</feature>
<dbReference type="Proteomes" id="UP000245946">
    <property type="component" value="Unassembled WGS sequence"/>
</dbReference>
<evidence type="ECO:0000256" key="6">
    <source>
        <dbReference type="ARBA" id="ARBA00023242"/>
    </source>
</evidence>
<dbReference type="InterPro" id="IPR015847">
    <property type="entry name" value="ExoRNase_PH_dom2"/>
</dbReference>
<keyword evidence="7" id="KW-0175">Coiled coil</keyword>
<keyword evidence="12" id="KW-1185">Reference proteome</keyword>
<dbReference type="GO" id="GO:0071038">
    <property type="term" value="P:TRAMP-dependent tRNA surveillance pathway"/>
    <property type="evidence" value="ECO:0007669"/>
    <property type="project" value="TreeGrafter"/>
</dbReference>
<reference evidence="11 12" key="1">
    <citation type="journal article" date="2018" name="Mol. Biol. Evol.">
        <title>Broad Genomic Sampling Reveals a Smut Pathogenic Ancestry of the Fungal Clade Ustilaginomycotina.</title>
        <authorList>
            <person name="Kijpornyongpan T."/>
            <person name="Mondo S.J."/>
            <person name="Barry K."/>
            <person name="Sandor L."/>
            <person name="Lee J."/>
            <person name="Lipzen A."/>
            <person name="Pangilinan J."/>
            <person name="LaButti K."/>
            <person name="Hainaut M."/>
            <person name="Henrissat B."/>
            <person name="Grigoriev I.V."/>
            <person name="Spatafora J.W."/>
            <person name="Aime M.C."/>
        </authorList>
    </citation>
    <scope>NUCLEOTIDE SEQUENCE [LARGE SCALE GENOMIC DNA]</scope>
    <source>
        <strain evidence="11 12">MCA 4186</strain>
    </source>
</reference>
<organism evidence="11 12">
    <name type="scientific">Tilletiopsis washingtonensis</name>
    <dbReference type="NCBI Taxonomy" id="58919"/>
    <lineage>
        <taxon>Eukaryota</taxon>
        <taxon>Fungi</taxon>
        <taxon>Dikarya</taxon>
        <taxon>Basidiomycota</taxon>
        <taxon>Ustilaginomycotina</taxon>
        <taxon>Exobasidiomycetes</taxon>
        <taxon>Entylomatales</taxon>
        <taxon>Entylomatales incertae sedis</taxon>
        <taxon>Tilletiopsis</taxon>
    </lineage>
</organism>
<dbReference type="SUPFAM" id="SSF54211">
    <property type="entry name" value="Ribosomal protein S5 domain 2-like"/>
    <property type="match status" value="1"/>
</dbReference>
<dbReference type="RefSeq" id="XP_025597859.1">
    <property type="nucleotide sequence ID" value="XM_025745289.1"/>
</dbReference>
<evidence type="ECO:0000256" key="5">
    <source>
        <dbReference type="ARBA" id="ARBA00022884"/>
    </source>
</evidence>
<dbReference type="InterPro" id="IPR001247">
    <property type="entry name" value="ExoRNase_PH_dom1"/>
</dbReference>
<dbReference type="GO" id="GO:0071035">
    <property type="term" value="P:nuclear polyadenylation-dependent rRNA catabolic process"/>
    <property type="evidence" value="ECO:0007669"/>
    <property type="project" value="TreeGrafter"/>
</dbReference>
<evidence type="ECO:0000256" key="3">
    <source>
        <dbReference type="ARBA" id="ARBA00006678"/>
    </source>
</evidence>
<evidence type="ECO:0000313" key="12">
    <source>
        <dbReference type="Proteomes" id="UP000245946"/>
    </source>
</evidence>
<feature type="domain" description="Exoribonuclease phosphorolytic" evidence="10">
    <location>
        <begin position="244"/>
        <end position="297"/>
    </location>
</feature>
<dbReference type="SUPFAM" id="SSF55666">
    <property type="entry name" value="Ribonuclease PH domain 2-like"/>
    <property type="match status" value="1"/>
</dbReference>